<evidence type="ECO:0000259" key="7">
    <source>
        <dbReference type="PROSITE" id="PS51999"/>
    </source>
</evidence>
<dbReference type="KEGG" id="rsz:130511316"/>
<keyword evidence="8" id="KW-1185">Reference proteome</keyword>
<dbReference type="GeneID" id="130496557"/>
<sequence length="145" mass="16450">MSSSSEINHGGEIRGFPVKCECGLRVKPYLSKTQENPGRPFYRCITKKDGHLFKWVEDAVCEEVEDAIPKIEIIGRKLTNTITEVDELKTLIKDLKEGVARSEMEIKKWKALMMLCFVCVCFVVICIAFLMFGKAMKSKSAFTSM</sequence>
<dbReference type="RefSeq" id="XP_056844665.1">
    <property type="nucleotide sequence ID" value="XM_056988685.1"/>
</dbReference>
<dbReference type="InterPro" id="IPR010666">
    <property type="entry name" value="Znf_GRF"/>
</dbReference>
<protein>
    <submittedName>
        <fullName evidence="9 10">Uncharacterized protein At1g43920, Chloroplastic-like</fullName>
    </submittedName>
</protein>
<reference evidence="8" key="1">
    <citation type="journal article" date="2019" name="Database">
        <title>The radish genome database (RadishGD): an integrated information resource for radish genomics.</title>
        <authorList>
            <person name="Yu H.J."/>
            <person name="Baek S."/>
            <person name="Lee Y.J."/>
            <person name="Cho A."/>
            <person name="Mun J.H."/>
        </authorList>
    </citation>
    <scope>NUCLEOTIDE SEQUENCE [LARGE SCALE GENOMIC DNA]</scope>
    <source>
        <strain evidence="8">cv. WK10039</strain>
    </source>
</reference>
<feature type="domain" description="GRF-type" evidence="7">
    <location>
        <begin position="20"/>
        <end position="59"/>
    </location>
</feature>
<feature type="transmembrane region" description="Helical" evidence="6">
    <location>
        <begin position="111"/>
        <end position="132"/>
    </location>
</feature>
<dbReference type="GO" id="GO:0008270">
    <property type="term" value="F:zinc ion binding"/>
    <property type="evidence" value="ECO:0007669"/>
    <property type="project" value="UniProtKB-KW"/>
</dbReference>
<dbReference type="RefSeq" id="XP_056843349.1">
    <property type="nucleotide sequence ID" value="XM_056987369.1"/>
</dbReference>
<keyword evidence="6" id="KW-0812">Transmembrane</keyword>
<dbReference type="KEGG" id="rsz:130508713"/>
<dbReference type="Proteomes" id="UP000504610">
    <property type="component" value="Chromosome 2"/>
</dbReference>
<name>A0A9W3BZ82_RAPSA</name>
<proteinExistence type="predicted"/>
<dbReference type="PANTHER" id="PTHR33248">
    <property type="entry name" value="ZINC ION-BINDING PROTEIN"/>
    <property type="match status" value="1"/>
</dbReference>
<evidence type="ECO:0000256" key="4">
    <source>
        <dbReference type="PROSITE-ProRule" id="PRU01343"/>
    </source>
</evidence>
<evidence type="ECO:0000256" key="3">
    <source>
        <dbReference type="ARBA" id="ARBA00022833"/>
    </source>
</evidence>
<keyword evidence="5" id="KW-0175">Coiled coil</keyword>
<dbReference type="PROSITE" id="PS51999">
    <property type="entry name" value="ZF_GRF"/>
    <property type="match status" value="1"/>
</dbReference>
<evidence type="ECO:0000313" key="10">
    <source>
        <dbReference type="RefSeq" id="XP_056844665.1"/>
    </source>
</evidence>
<dbReference type="RefSeq" id="XP_056860337.1">
    <property type="nucleotide sequence ID" value="XM_057004357.1"/>
</dbReference>
<keyword evidence="1" id="KW-0479">Metal-binding</keyword>
<dbReference type="AlphaFoldDB" id="A0A9W3BZ82"/>
<dbReference type="Pfam" id="PF06839">
    <property type="entry name" value="Zn_ribbon_GRF"/>
    <property type="match status" value="1"/>
</dbReference>
<keyword evidence="6" id="KW-0472">Membrane</keyword>
<evidence type="ECO:0000313" key="11">
    <source>
        <dbReference type="RefSeq" id="XP_056860337.1"/>
    </source>
</evidence>
<reference evidence="9 10" key="2">
    <citation type="submission" date="2025-04" db="UniProtKB">
        <authorList>
            <consortium name="RefSeq"/>
        </authorList>
    </citation>
    <scope>IDENTIFICATION</scope>
    <source>
        <tissue evidence="9 10">Leaf</tissue>
    </source>
</reference>
<dbReference type="RefSeq" id="XP_056864223.1">
    <property type="nucleotide sequence ID" value="XM_057008243.1"/>
</dbReference>
<dbReference type="KEGG" id="rsz:130495831"/>
<evidence type="ECO:0000256" key="6">
    <source>
        <dbReference type="SAM" id="Phobius"/>
    </source>
</evidence>
<evidence type="ECO:0000313" key="12">
    <source>
        <dbReference type="RefSeq" id="XP_056864223.1"/>
    </source>
</evidence>
<gene>
    <name evidence="10" type="primary">LOC130496557</name>
    <name evidence="9" type="synonym">LOC130495831</name>
    <name evidence="11" type="synonym">LOC130508713</name>
    <name evidence="12" type="synonym">LOC130511316</name>
</gene>
<keyword evidence="6" id="KW-1133">Transmembrane helix</keyword>
<accession>A0A9W3BZ82</accession>
<evidence type="ECO:0000313" key="9">
    <source>
        <dbReference type="RefSeq" id="XP_056843349.1"/>
    </source>
</evidence>
<dbReference type="KEGG" id="rsz:130496557"/>
<dbReference type="Proteomes" id="UP000504610">
    <property type="component" value="Chromosome 4"/>
</dbReference>
<evidence type="ECO:0000313" key="8">
    <source>
        <dbReference type="Proteomes" id="UP000504610"/>
    </source>
</evidence>
<organism evidence="8 10">
    <name type="scientific">Raphanus sativus</name>
    <name type="common">Radish</name>
    <name type="synonym">Raphanus raphanistrum var. sativus</name>
    <dbReference type="NCBI Taxonomy" id="3726"/>
    <lineage>
        <taxon>Eukaryota</taxon>
        <taxon>Viridiplantae</taxon>
        <taxon>Streptophyta</taxon>
        <taxon>Embryophyta</taxon>
        <taxon>Tracheophyta</taxon>
        <taxon>Spermatophyta</taxon>
        <taxon>Magnoliopsida</taxon>
        <taxon>eudicotyledons</taxon>
        <taxon>Gunneridae</taxon>
        <taxon>Pentapetalae</taxon>
        <taxon>rosids</taxon>
        <taxon>malvids</taxon>
        <taxon>Brassicales</taxon>
        <taxon>Brassicaceae</taxon>
        <taxon>Brassiceae</taxon>
        <taxon>Raphanus</taxon>
    </lineage>
</organism>
<keyword evidence="3" id="KW-0862">Zinc</keyword>
<dbReference type="Proteomes" id="UP000504610">
    <property type="component" value="Chromosome 6"/>
</dbReference>
<feature type="coiled-coil region" evidence="5">
    <location>
        <begin position="85"/>
        <end position="112"/>
    </location>
</feature>
<keyword evidence="2 4" id="KW-0863">Zinc-finger</keyword>
<evidence type="ECO:0000256" key="5">
    <source>
        <dbReference type="SAM" id="Coils"/>
    </source>
</evidence>
<evidence type="ECO:0000256" key="1">
    <source>
        <dbReference type="ARBA" id="ARBA00022723"/>
    </source>
</evidence>
<evidence type="ECO:0000256" key="2">
    <source>
        <dbReference type="ARBA" id="ARBA00022771"/>
    </source>
</evidence>